<organism evidence="2">
    <name type="scientific">uncultured Pseudonocardia sp</name>
    <dbReference type="NCBI Taxonomy" id="211455"/>
    <lineage>
        <taxon>Bacteria</taxon>
        <taxon>Bacillati</taxon>
        <taxon>Actinomycetota</taxon>
        <taxon>Actinomycetes</taxon>
        <taxon>Pseudonocardiales</taxon>
        <taxon>Pseudonocardiaceae</taxon>
        <taxon>Pseudonocardia</taxon>
        <taxon>environmental samples</taxon>
    </lineage>
</organism>
<sequence length="257" mass="27644">GRARFGQRHHRPRRRDDDPRHRRGAAPRGRRVRGGPPLRRAPVRLGRARRPVGPVGRERAAGVRPGRRAGRGGGAAGPGRGRRRHRPAGDHPRRAAHRRARPAARPPPDGHPGHGGVRPHPRPGRGEVPVLRGQHARHPPRARRRSGRGAARHARRTRAGGPDLGVLLRPWRAAAHPAAGRPRPRLDHPPARPRPDRSGRAEPGARRAGRPGRGVPRLHHARGAAGRGDRRAIAAGGPGHRGGGGGVHPVRRRAAGV</sequence>
<dbReference type="AlphaFoldDB" id="A0A6J4NJG9"/>
<dbReference type="EC" id="4.1.3.38" evidence="2"/>
<feature type="non-terminal residue" evidence="2">
    <location>
        <position position="257"/>
    </location>
</feature>
<feature type="compositionally biased region" description="Basic residues" evidence="1">
    <location>
        <begin position="21"/>
        <end position="33"/>
    </location>
</feature>
<feature type="compositionally biased region" description="Basic and acidic residues" evidence="1">
    <location>
        <begin position="184"/>
        <end position="205"/>
    </location>
</feature>
<dbReference type="GO" id="GO:0008696">
    <property type="term" value="F:4-amino-4-deoxychorismate lyase activity"/>
    <property type="evidence" value="ECO:0007669"/>
    <property type="project" value="UniProtKB-EC"/>
</dbReference>
<feature type="compositionally biased region" description="Basic residues" evidence="1">
    <location>
        <begin position="134"/>
        <end position="158"/>
    </location>
</feature>
<dbReference type="EMBL" id="CADCUS010000124">
    <property type="protein sequence ID" value="CAA9389905.1"/>
    <property type="molecule type" value="Genomic_DNA"/>
</dbReference>
<accession>A0A6J4NJG9</accession>
<protein>
    <submittedName>
        <fullName evidence="2">Aminodeoxychorismate lyase</fullName>
        <ecNumber evidence="2">4.1.3.38</ecNumber>
    </submittedName>
</protein>
<evidence type="ECO:0000313" key="2">
    <source>
        <dbReference type="EMBL" id="CAA9389905.1"/>
    </source>
</evidence>
<feature type="compositionally biased region" description="Gly residues" evidence="1">
    <location>
        <begin position="236"/>
        <end position="247"/>
    </location>
</feature>
<gene>
    <name evidence="2" type="ORF">AVDCRST_MAG66-853</name>
</gene>
<feature type="compositionally biased region" description="Low complexity" evidence="1">
    <location>
        <begin position="169"/>
        <end position="181"/>
    </location>
</feature>
<evidence type="ECO:0000256" key="1">
    <source>
        <dbReference type="SAM" id="MobiDB-lite"/>
    </source>
</evidence>
<reference evidence="2" key="1">
    <citation type="submission" date="2020-02" db="EMBL/GenBank/DDBJ databases">
        <authorList>
            <person name="Meier V. D."/>
        </authorList>
    </citation>
    <scope>NUCLEOTIDE SEQUENCE</scope>
    <source>
        <strain evidence="2">AVDCRST_MAG66</strain>
    </source>
</reference>
<proteinExistence type="predicted"/>
<feature type="compositionally biased region" description="Low complexity" evidence="1">
    <location>
        <begin position="34"/>
        <end position="55"/>
    </location>
</feature>
<name>A0A6J4NJG9_9PSEU</name>
<feature type="compositionally biased region" description="Basic residues" evidence="1">
    <location>
        <begin position="1"/>
        <end position="13"/>
    </location>
</feature>
<feature type="region of interest" description="Disordered" evidence="1">
    <location>
        <begin position="1"/>
        <end position="257"/>
    </location>
</feature>
<keyword evidence="2" id="KW-0456">Lyase</keyword>
<feature type="non-terminal residue" evidence="2">
    <location>
        <position position="1"/>
    </location>
</feature>